<dbReference type="Proteomes" id="UP000736787">
    <property type="component" value="Unassembled WGS sequence"/>
</dbReference>
<dbReference type="EMBL" id="RCMK01001305">
    <property type="protein sequence ID" value="KAG2897280.1"/>
    <property type="molecule type" value="Genomic_DNA"/>
</dbReference>
<dbReference type="Pfam" id="PF00078">
    <property type="entry name" value="RVT_1"/>
    <property type="match status" value="1"/>
</dbReference>
<evidence type="ECO:0000259" key="1">
    <source>
        <dbReference type="Pfam" id="PF00078"/>
    </source>
</evidence>
<protein>
    <recommendedName>
        <fullName evidence="1">Reverse transcriptase domain-containing protein</fullName>
    </recommendedName>
</protein>
<dbReference type="PANTHER" id="PTHR24559:SF444">
    <property type="entry name" value="REVERSE TRANSCRIPTASE DOMAIN-CONTAINING PROTEIN"/>
    <property type="match status" value="1"/>
</dbReference>
<keyword evidence="4" id="KW-1185">Reference proteome</keyword>
<sequence>MDIASGDWNVPTHPDSVEKTAFTSQFGLCEWLVMPFGLGNAVPALARLVENVLVDLKWRTCLVYLDDCVVFSKDFPTHLVRVRQVLDRSTAAGFKQKMKKCH</sequence>
<comment type="caution">
    <text evidence="3">The sequence shown here is derived from an EMBL/GenBank/DDBJ whole genome shotgun (WGS) entry which is preliminary data.</text>
</comment>
<dbReference type="AlphaFoldDB" id="A0A329SIX7"/>
<evidence type="ECO:0000313" key="3">
    <source>
        <dbReference type="EMBL" id="RAW36511.1"/>
    </source>
</evidence>
<gene>
    <name evidence="3" type="ORF">PC110_g7221</name>
    <name evidence="2" type="ORF">PC117_g22823</name>
</gene>
<dbReference type="InterPro" id="IPR043502">
    <property type="entry name" value="DNA/RNA_pol_sf"/>
</dbReference>
<dbReference type="EMBL" id="MJFZ01000137">
    <property type="protein sequence ID" value="RAW36511.1"/>
    <property type="molecule type" value="Genomic_DNA"/>
</dbReference>
<dbReference type="InterPro" id="IPR043128">
    <property type="entry name" value="Rev_trsase/Diguanyl_cyclase"/>
</dbReference>
<accession>A0A329SIX7</accession>
<reference evidence="2" key="2">
    <citation type="submission" date="2018-10" db="EMBL/GenBank/DDBJ databases">
        <title>Effector identification in a new, highly contiguous assembly of the strawberry crown rot pathogen Phytophthora cactorum.</title>
        <authorList>
            <person name="Armitage A.D."/>
            <person name="Nellist C.F."/>
            <person name="Bates H."/>
            <person name="Vickerstaff R.J."/>
            <person name="Harrison R.J."/>
        </authorList>
    </citation>
    <scope>NUCLEOTIDE SEQUENCE</scope>
    <source>
        <strain evidence="2">4040</strain>
    </source>
</reference>
<dbReference type="OrthoDB" id="420169at2759"/>
<dbReference type="SUPFAM" id="SSF56672">
    <property type="entry name" value="DNA/RNA polymerases"/>
    <property type="match status" value="1"/>
</dbReference>
<dbReference type="InterPro" id="IPR053134">
    <property type="entry name" value="RNA-dir_DNA_polymerase"/>
</dbReference>
<dbReference type="Gene3D" id="3.10.10.10">
    <property type="entry name" value="HIV Type 1 Reverse Transcriptase, subunit A, domain 1"/>
    <property type="match status" value="1"/>
</dbReference>
<dbReference type="Gene3D" id="3.30.70.270">
    <property type="match status" value="1"/>
</dbReference>
<dbReference type="VEuPathDB" id="FungiDB:PC110_g7221"/>
<evidence type="ECO:0000313" key="2">
    <source>
        <dbReference type="EMBL" id="KAG2897280.1"/>
    </source>
</evidence>
<proteinExistence type="predicted"/>
<feature type="domain" description="Reverse transcriptase" evidence="1">
    <location>
        <begin position="1"/>
        <end position="102"/>
    </location>
</feature>
<name>A0A329SIX7_9STRA</name>
<evidence type="ECO:0000313" key="4">
    <source>
        <dbReference type="Proteomes" id="UP000251314"/>
    </source>
</evidence>
<dbReference type="Proteomes" id="UP000251314">
    <property type="component" value="Unassembled WGS sequence"/>
</dbReference>
<reference evidence="3 4" key="1">
    <citation type="submission" date="2018-01" db="EMBL/GenBank/DDBJ databases">
        <title>Draft genome of the strawberry crown rot pathogen Phytophthora cactorum.</title>
        <authorList>
            <person name="Armitage A.D."/>
            <person name="Lysoe E."/>
            <person name="Nellist C.F."/>
            <person name="Harrison R.J."/>
            <person name="Brurberg M.B."/>
        </authorList>
    </citation>
    <scope>NUCLEOTIDE SEQUENCE [LARGE SCALE GENOMIC DNA]</scope>
    <source>
        <strain evidence="3 4">10300</strain>
    </source>
</reference>
<dbReference type="InterPro" id="IPR000477">
    <property type="entry name" value="RT_dom"/>
</dbReference>
<organism evidence="3 4">
    <name type="scientific">Phytophthora cactorum</name>
    <dbReference type="NCBI Taxonomy" id="29920"/>
    <lineage>
        <taxon>Eukaryota</taxon>
        <taxon>Sar</taxon>
        <taxon>Stramenopiles</taxon>
        <taxon>Oomycota</taxon>
        <taxon>Peronosporomycetes</taxon>
        <taxon>Peronosporales</taxon>
        <taxon>Peronosporaceae</taxon>
        <taxon>Phytophthora</taxon>
    </lineage>
</organism>
<dbReference type="PANTHER" id="PTHR24559">
    <property type="entry name" value="TRANSPOSON TY3-I GAG-POL POLYPROTEIN"/>
    <property type="match status" value="1"/>
</dbReference>
<dbReference type="STRING" id="29920.A0A329SIX7"/>
<dbReference type="CDD" id="cd01647">
    <property type="entry name" value="RT_LTR"/>
    <property type="match status" value="1"/>
</dbReference>